<reference evidence="1 2" key="1">
    <citation type="journal article" date="2022" name="Genome Biol. Evol.">
        <title>The Spruce Budworm Genome: Reconstructing the Evolutionary History of Antifreeze Proteins.</title>
        <authorList>
            <person name="Beliveau C."/>
            <person name="Gagne P."/>
            <person name="Picq S."/>
            <person name="Vernygora O."/>
            <person name="Keeling C.I."/>
            <person name="Pinkney K."/>
            <person name="Doucet D."/>
            <person name="Wen F."/>
            <person name="Johnston J.S."/>
            <person name="Maaroufi H."/>
            <person name="Boyle B."/>
            <person name="Laroche J."/>
            <person name="Dewar K."/>
            <person name="Juretic N."/>
            <person name="Blackburn G."/>
            <person name="Nisole A."/>
            <person name="Brunet B."/>
            <person name="Brandao M."/>
            <person name="Lumley L."/>
            <person name="Duan J."/>
            <person name="Quan G."/>
            <person name="Lucarotti C.J."/>
            <person name="Roe A.D."/>
            <person name="Sperling F.A.H."/>
            <person name="Levesque R.C."/>
            <person name="Cusson M."/>
        </authorList>
    </citation>
    <scope>NUCLEOTIDE SEQUENCE [LARGE SCALE GENOMIC DNA]</scope>
    <source>
        <strain evidence="1">Glfc:IPQL:Cfum</strain>
    </source>
</reference>
<name>A0ACC0KYL0_CHOFU</name>
<accession>A0ACC0KYL0</accession>
<dbReference type="Proteomes" id="UP001064048">
    <property type="component" value="Chromosome 27"/>
</dbReference>
<gene>
    <name evidence="1" type="ORF">MSG28_015015</name>
</gene>
<evidence type="ECO:0000313" key="2">
    <source>
        <dbReference type="Proteomes" id="UP001064048"/>
    </source>
</evidence>
<protein>
    <submittedName>
        <fullName evidence="1">Uncharacterized protein</fullName>
    </submittedName>
</protein>
<keyword evidence="2" id="KW-1185">Reference proteome</keyword>
<proteinExistence type="predicted"/>
<sequence length="176" mass="20015">MVLTADIHLPEESELTVPEVNLSGASLRAGAFHLGKYCEHANNEFMLCRFEENDPRKCIAEGKAVTACTMQFFRKVKSACMSEFNQYANCIDKSSGDFSFQYCRTTQGVLDKCMLDKLGLERPDFGYFCEARVHDTKRPKPLEEPKAVYPDATPALPEDADRKPARFGSRFYWMTE</sequence>
<evidence type="ECO:0000313" key="1">
    <source>
        <dbReference type="EMBL" id="KAI8441400.1"/>
    </source>
</evidence>
<dbReference type="EMBL" id="CM046127">
    <property type="protein sequence ID" value="KAI8441400.1"/>
    <property type="molecule type" value="Genomic_DNA"/>
</dbReference>
<organism evidence="1 2">
    <name type="scientific">Choristoneura fumiferana</name>
    <name type="common">Spruce budworm moth</name>
    <name type="synonym">Archips fumiferana</name>
    <dbReference type="NCBI Taxonomy" id="7141"/>
    <lineage>
        <taxon>Eukaryota</taxon>
        <taxon>Metazoa</taxon>
        <taxon>Ecdysozoa</taxon>
        <taxon>Arthropoda</taxon>
        <taxon>Hexapoda</taxon>
        <taxon>Insecta</taxon>
        <taxon>Pterygota</taxon>
        <taxon>Neoptera</taxon>
        <taxon>Endopterygota</taxon>
        <taxon>Lepidoptera</taxon>
        <taxon>Glossata</taxon>
        <taxon>Ditrysia</taxon>
        <taxon>Tortricoidea</taxon>
        <taxon>Tortricidae</taxon>
        <taxon>Tortricinae</taxon>
        <taxon>Choristoneura</taxon>
    </lineage>
</organism>
<comment type="caution">
    <text evidence="1">The sequence shown here is derived from an EMBL/GenBank/DDBJ whole genome shotgun (WGS) entry which is preliminary data.</text>
</comment>